<evidence type="ECO:0000256" key="3">
    <source>
        <dbReference type="ARBA" id="ARBA00022448"/>
    </source>
</evidence>
<feature type="transmembrane region" description="Helical" evidence="7">
    <location>
        <begin position="458"/>
        <end position="475"/>
    </location>
</feature>
<dbReference type="EMBL" id="CAKKNE010000002">
    <property type="protein sequence ID" value="CAH0367375.1"/>
    <property type="molecule type" value="Genomic_DNA"/>
</dbReference>
<evidence type="ECO:0000256" key="2">
    <source>
        <dbReference type="ARBA" id="ARBA00008821"/>
    </source>
</evidence>
<dbReference type="AlphaFoldDB" id="A0A8J2WVK0"/>
<evidence type="ECO:0000313" key="9">
    <source>
        <dbReference type="Proteomes" id="UP000789595"/>
    </source>
</evidence>
<dbReference type="Proteomes" id="UP000789595">
    <property type="component" value="Unassembled WGS sequence"/>
</dbReference>
<comment type="subcellular location">
    <subcellularLocation>
        <location evidence="1">Membrane</location>
        <topology evidence="1">Multi-pass membrane protein</topology>
    </subcellularLocation>
</comment>
<evidence type="ECO:0000256" key="1">
    <source>
        <dbReference type="ARBA" id="ARBA00004141"/>
    </source>
</evidence>
<dbReference type="GO" id="GO:0042907">
    <property type="term" value="F:xanthine transmembrane transporter activity"/>
    <property type="evidence" value="ECO:0007669"/>
    <property type="project" value="TreeGrafter"/>
</dbReference>
<keyword evidence="5 7" id="KW-1133">Transmembrane helix</keyword>
<dbReference type="InterPro" id="IPR006043">
    <property type="entry name" value="NCS2"/>
</dbReference>
<evidence type="ECO:0000256" key="5">
    <source>
        <dbReference type="ARBA" id="ARBA00022989"/>
    </source>
</evidence>
<evidence type="ECO:0000313" key="8">
    <source>
        <dbReference type="EMBL" id="CAH0367375.1"/>
    </source>
</evidence>
<keyword evidence="4 7" id="KW-0812">Transmembrane</keyword>
<name>A0A8J2WVK0_9STRA</name>
<dbReference type="NCBIfam" id="TIGR00801">
    <property type="entry name" value="ncs2"/>
    <property type="match status" value="1"/>
</dbReference>
<keyword evidence="6 7" id="KW-0472">Membrane</keyword>
<dbReference type="PANTHER" id="PTHR42810">
    <property type="entry name" value="PURINE PERMEASE C1399.01C-RELATED"/>
    <property type="match status" value="1"/>
</dbReference>
<evidence type="ECO:0000256" key="4">
    <source>
        <dbReference type="ARBA" id="ARBA00022692"/>
    </source>
</evidence>
<feature type="transmembrane region" description="Helical" evidence="7">
    <location>
        <begin position="597"/>
        <end position="616"/>
    </location>
</feature>
<keyword evidence="9" id="KW-1185">Reference proteome</keyword>
<dbReference type="PANTHER" id="PTHR42810:SF2">
    <property type="entry name" value="PURINE PERMEASE C1399.01C-RELATED"/>
    <property type="match status" value="1"/>
</dbReference>
<comment type="similarity">
    <text evidence="2">Belongs to the nucleobase:cation symporter-2 (NCS2) (TC 2.A.40) family.</text>
</comment>
<feature type="transmembrane region" description="Helical" evidence="7">
    <location>
        <begin position="289"/>
        <end position="311"/>
    </location>
</feature>
<dbReference type="OrthoDB" id="37270at2759"/>
<dbReference type="Pfam" id="PF00860">
    <property type="entry name" value="Xan_ur_permease"/>
    <property type="match status" value="1"/>
</dbReference>
<feature type="transmembrane region" description="Helical" evidence="7">
    <location>
        <begin position="119"/>
        <end position="145"/>
    </location>
</feature>
<sequence>SRSLRQLFVGPTSCHQATKTAQGTIYFYWEALGSRGQRGDAKRSEESAMMDDIEKTKPVDAAPADDDETGAGCDVCMPPIALVGADDYDYKYLCMPSMPWSKGGVEPPQFLAKDEKLPLTLSLIMGLQHALAMVAGIATSGGMLIAGDACFDWQKDSEMCDSREYLVSAAWITSGILTIIQVFRAKIIGTGYYLGTGLISVMGTSFTFLPIAREMVIRAITDAQAEGKCDCTPGTADDGSATCGYPFDCKGYGMEGYGRFLGTAMVAAFLEVVIALMPSKMRQKMFPPVVTGVAVMLIGASLIAAGIKYVGGGVFCAENDLAKSAALPFGPQLCNENGNVMLPFGSPEYVGLAFSVIFMSVFLQFFGSPFLKSTFLFWGLMFGCFVAGISTYEGKGSVWDKYERTFSFSKPDDKVIASEVHMKQGRQYKYFNDYRIRNAPWFTFLWAETFPLGFAPEYFLPILIGYFVSTAETIGDVTMSCKYSKLETEGPDFESRVQGGLLADGVNSFLACLFTSPPNTTFSQNNGVISLTQCASRSAGFSCAFWLILFGVFGKLGAAFTSIPICVVGGLVLQCFASVFVSGMFIATKHATRRNAFILMLSLALGIGVAMEPNLFEGGGVASFHGKNLRHNTGFWPRYKTCKTFPVDSETGAQVRTCTNDNGACCSEYDKGEDSNRTTAIILLKTPYAIGFVLCENQPVCRVQNFSLSHFSAMTRPSWLGRAVRNRHRHAI</sequence>
<feature type="transmembrane region" description="Helical" evidence="7">
    <location>
        <begin position="165"/>
        <end position="183"/>
    </location>
</feature>
<proteinExistence type="inferred from homology"/>
<organism evidence="8 9">
    <name type="scientific">Pelagomonas calceolata</name>
    <dbReference type="NCBI Taxonomy" id="35677"/>
    <lineage>
        <taxon>Eukaryota</taxon>
        <taxon>Sar</taxon>
        <taxon>Stramenopiles</taxon>
        <taxon>Ochrophyta</taxon>
        <taxon>Pelagophyceae</taxon>
        <taxon>Pelagomonadales</taxon>
        <taxon>Pelagomonadaceae</taxon>
        <taxon>Pelagomonas</taxon>
    </lineage>
</organism>
<feature type="transmembrane region" description="Helical" evidence="7">
    <location>
        <begin position="190"/>
        <end position="212"/>
    </location>
</feature>
<feature type="transmembrane region" description="Helical" evidence="7">
    <location>
        <begin position="374"/>
        <end position="392"/>
    </location>
</feature>
<keyword evidence="3" id="KW-0813">Transport</keyword>
<protein>
    <submittedName>
        <fullName evidence="8">Uncharacterized protein</fullName>
    </submittedName>
</protein>
<dbReference type="GO" id="GO:0005886">
    <property type="term" value="C:plasma membrane"/>
    <property type="evidence" value="ECO:0007669"/>
    <property type="project" value="UniProtKB-ARBA"/>
</dbReference>
<accession>A0A8J2WVK0</accession>
<feature type="transmembrane region" description="Helical" evidence="7">
    <location>
        <begin position="349"/>
        <end position="367"/>
    </location>
</feature>
<feature type="non-terminal residue" evidence="8">
    <location>
        <position position="732"/>
    </location>
</feature>
<gene>
    <name evidence="8" type="ORF">PECAL_2P03910</name>
</gene>
<feature type="non-terminal residue" evidence="8">
    <location>
        <position position="1"/>
    </location>
</feature>
<feature type="transmembrane region" description="Helical" evidence="7">
    <location>
        <begin position="562"/>
        <end position="585"/>
    </location>
</feature>
<dbReference type="InterPro" id="IPR006042">
    <property type="entry name" value="Xan_ur_permease"/>
</dbReference>
<evidence type="ECO:0000256" key="7">
    <source>
        <dbReference type="SAM" id="Phobius"/>
    </source>
</evidence>
<feature type="transmembrane region" description="Helical" evidence="7">
    <location>
        <begin position="257"/>
        <end position="277"/>
    </location>
</feature>
<reference evidence="8" key="1">
    <citation type="submission" date="2021-11" db="EMBL/GenBank/DDBJ databases">
        <authorList>
            <consortium name="Genoscope - CEA"/>
            <person name="William W."/>
        </authorList>
    </citation>
    <scope>NUCLEOTIDE SEQUENCE</scope>
</reference>
<comment type="caution">
    <text evidence="8">The sequence shown here is derived from an EMBL/GenBank/DDBJ whole genome shotgun (WGS) entry which is preliminary data.</text>
</comment>
<feature type="transmembrane region" description="Helical" evidence="7">
    <location>
        <begin position="539"/>
        <end position="556"/>
    </location>
</feature>
<evidence type="ECO:0000256" key="6">
    <source>
        <dbReference type="ARBA" id="ARBA00023136"/>
    </source>
</evidence>